<geneLocation type="mitochondrion" evidence="10"/>
<dbReference type="PANTHER" id="PTHR11058">
    <property type="entry name" value="NADH-UBIQUINONE OXIDOREDUCTASE CHAIN 3"/>
    <property type="match status" value="1"/>
</dbReference>
<dbReference type="GO" id="GO:0030964">
    <property type="term" value="C:NADH dehydrogenase complex"/>
    <property type="evidence" value="ECO:0007669"/>
    <property type="project" value="TreeGrafter"/>
</dbReference>
<evidence type="ECO:0000256" key="1">
    <source>
        <dbReference type="ARBA" id="ARBA00004370"/>
    </source>
</evidence>
<name>A0A1S5R346_9EUPU</name>
<dbReference type="AlphaFoldDB" id="A0A1S5R346"/>
<comment type="subcellular location">
    <subcellularLocation>
        <location evidence="1">Membrane</location>
    </subcellularLocation>
    <subcellularLocation>
        <location evidence="9">Mitochondrion membrane</location>
        <topology evidence="9">Multi-pass membrane protein</topology>
    </subcellularLocation>
</comment>
<dbReference type="CTD" id="4537"/>
<keyword evidence="9" id="KW-0249">Electron transport</keyword>
<evidence type="ECO:0000256" key="5">
    <source>
        <dbReference type="ARBA" id="ARBA00022692"/>
    </source>
</evidence>
<keyword evidence="7 9" id="KW-0472">Membrane</keyword>
<gene>
    <name evidence="10" type="primary">ND3</name>
</gene>
<feature type="transmembrane region" description="Helical" evidence="9">
    <location>
        <begin position="86"/>
        <end position="104"/>
    </location>
</feature>
<dbReference type="EC" id="7.1.1.2" evidence="9"/>
<evidence type="ECO:0000256" key="2">
    <source>
        <dbReference type="ARBA" id="ARBA00008472"/>
    </source>
</evidence>
<dbReference type="GO" id="GO:0031966">
    <property type="term" value="C:mitochondrial membrane"/>
    <property type="evidence" value="ECO:0007669"/>
    <property type="project" value="UniProtKB-SubCell"/>
</dbReference>
<keyword evidence="6 9" id="KW-1133">Transmembrane helix</keyword>
<keyword evidence="9" id="KW-0830">Ubiquinone</keyword>
<evidence type="ECO:0000313" key="10">
    <source>
        <dbReference type="EMBL" id="ANC96341.1"/>
    </source>
</evidence>
<dbReference type="Pfam" id="PF00507">
    <property type="entry name" value="Oxidored_q4"/>
    <property type="match status" value="1"/>
</dbReference>
<evidence type="ECO:0000256" key="4">
    <source>
        <dbReference type="ARBA" id="ARBA00022448"/>
    </source>
</evidence>
<dbReference type="EMBL" id="KT696545">
    <property type="protein sequence ID" value="ANC96341.1"/>
    <property type="molecule type" value="Genomic_DNA"/>
</dbReference>
<feature type="transmembrane region" description="Helical" evidence="9">
    <location>
        <begin position="6"/>
        <end position="26"/>
    </location>
</feature>
<evidence type="ECO:0000256" key="7">
    <source>
        <dbReference type="ARBA" id="ARBA00023136"/>
    </source>
</evidence>
<keyword evidence="9" id="KW-0520">NAD</keyword>
<dbReference type="GeneID" id="82543782"/>
<comment type="similarity">
    <text evidence="2 9">Belongs to the complex I subunit 3 family.</text>
</comment>
<keyword evidence="9" id="KW-1278">Translocase</keyword>
<reference evidence="10" key="1">
    <citation type="journal article" date="2016" name="BMC Evol. Biol.">
        <title>Positive selection on panpulmonate mitogenomes provide new clues on adaptations to terrestrial life.</title>
        <authorList>
            <person name="Romero P.E."/>
            <person name="Weigand A.M."/>
            <person name="Pfenninger M."/>
        </authorList>
    </citation>
    <scope>NUCLEOTIDE SEQUENCE</scope>
</reference>
<sequence length="118" mass="14167">MFLYLLMFSTLLSLLLIMVFYFSSYLKFDYMGEKMTPFECGFEPLSQMRSPFSTRFFILVVLFLVFDVEVALLFPLFSMINIENKMMITWVMMFFMLVLVFGLFHEWREGAIDWLSSF</sequence>
<comment type="catalytic activity">
    <reaction evidence="8 9">
        <text>a ubiquinone + NADH + 5 H(+)(in) = a ubiquinol + NAD(+) + 4 H(+)(out)</text>
        <dbReference type="Rhea" id="RHEA:29091"/>
        <dbReference type="Rhea" id="RHEA-COMP:9565"/>
        <dbReference type="Rhea" id="RHEA-COMP:9566"/>
        <dbReference type="ChEBI" id="CHEBI:15378"/>
        <dbReference type="ChEBI" id="CHEBI:16389"/>
        <dbReference type="ChEBI" id="CHEBI:17976"/>
        <dbReference type="ChEBI" id="CHEBI:57540"/>
        <dbReference type="ChEBI" id="CHEBI:57945"/>
        <dbReference type="EC" id="7.1.1.2"/>
    </reaction>
</comment>
<comment type="function">
    <text evidence="9">Core subunit of the mitochondrial membrane respiratory chain NADH dehydrogenase (Complex I) which catalyzes electron transfer from NADH through the respiratory chain, using ubiquinone as an electron acceptor. Essential for the catalytic activity of complex I.</text>
</comment>
<evidence type="ECO:0000256" key="6">
    <source>
        <dbReference type="ARBA" id="ARBA00022989"/>
    </source>
</evidence>
<dbReference type="RefSeq" id="YP_010883665.1">
    <property type="nucleotide sequence ID" value="NC_080518.1"/>
</dbReference>
<dbReference type="Gene3D" id="1.20.58.1610">
    <property type="entry name" value="NADH:ubiquinone/plastoquinone oxidoreductase, chain 3"/>
    <property type="match status" value="1"/>
</dbReference>
<dbReference type="InterPro" id="IPR000440">
    <property type="entry name" value="NADH_UbQ/plastoQ_OxRdtase_su3"/>
</dbReference>
<proteinExistence type="inferred from homology"/>
<feature type="transmembrane region" description="Helical" evidence="9">
    <location>
        <begin position="56"/>
        <end position="80"/>
    </location>
</feature>
<evidence type="ECO:0000256" key="9">
    <source>
        <dbReference type="RuleBase" id="RU003640"/>
    </source>
</evidence>
<dbReference type="GO" id="GO:0008137">
    <property type="term" value="F:NADH dehydrogenase (ubiquinone) activity"/>
    <property type="evidence" value="ECO:0007669"/>
    <property type="project" value="UniProtKB-UniRule"/>
</dbReference>
<evidence type="ECO:0000256" key="3">
    <source>
        <dbReference type="ARBA" id="ARBA00021007"/>
    </source>
</evidence>
<keyword evidence="4 9" id="KW-0813">Transport</keyword>
<protein>
    <recommendedName>
        <fullName evidence="3 9">NADH-ubiquinone oxidoreductase chain 3</fullName>
        <ecNumber evidence="9">7.1.1.2</ecNumber>
    </recommendedName>
</protein>
<keyword evidence="5 9" id="KW-0812">Transmembrane</keyword>
<keyword evidence="9 10" id="KW-0496">Mitochondrion</keyword>
<accession>A0A1S5R346</accession>
<organism evidence="10">
    <name type="scientific">Carychium tridentatum</name>
    <dbReference type="NCBI Taxonomy" id="145635"/>
    <lineage>
        <taxon>Eukaryota</taxon>
        <taxon>Metazoa</taxon>
        <taxon>Spiralia</taxon>
        <taxon>Lophotrochozoa</taxon>
        <taxon>Mollusca</taxon>
        <taxon>Gastropoda</taxon>
        <taxon>Heterobranchia</taxon>
        <taxon>Euthyneura</taxon>
        <taxon>Panpulmonata</taxon>
        <taxon>Eupulmonata</taxon>
        <taxon>Ellobiida</taxon>
        <taxon>Ellobioidea</taxon>
        <taxon>Ellobiidae</taxon>
        <taxon>Carychium</taxon>
    </lineage>
</organism>
<evidence type="ECO:0000256" key="8">
    <source>
        <dbReference type="ARBA" id="ARBA00049551"/>
    </source>
</evidence>
<dbReference type="PANTHER" id="PTHR11058:SF9">
    <property type="entry name" value="NADH-UBIQUINONE OXIDOREDUCTASE CHAIN 3"/>
    <property type="match status" value="1"/>
</dbReference>
<keyword evidence="9" id="KW-0679">Respiratory chain</keyword>
<dbReference type="InterPro" id="IPR038430">
    <property type="entry name" value="NDAH_ubi_oxred_su3_sf"/>
</dbReference>